<protein>
    <submittedName>
        <fullName evidence="7">Fructose-like phosphotransferase system subunit EIIA</fullName>
    </submittedName>
</protein>
<sequence length="148" mass="16695">MTLFDKNHLIMNLDATNQDEVMGDLAQLAYDQGITTDKDQLKKDLLDREKESTTGFGNGVSIPHTKSDVVEEASVFFARGKNDVEWNSLDSKPVNTWVSLMIPTDQSDVHLKLLAQLSRQLMHQDFIDILKNGDEEQVYEAISNIVNV</sequence>
<dbReference type="CDD" id="cd00211">
    <property type="entry name" value="PTS_IIA_fru"/>
    <property type="match status" value="1"/>
</dbReference>
<dbReference type="Gene3D" id="3.40.930.10">
    <property type="entry name" value="Mannitol-specific EII, Chain A"/>
    <property type="match status" value="1"/>
</dbReference>
<evidence type="ECO:0000313" key="7">
    <source>
        <dbReference type="EMBL" id="KRN27925.1"/>
    </source>
</evidence>
<dbReference type="PANTHER" id="PTHR47738">
    <property type="entry name" value="PTS SYSTEM FRUCTOSE-LIKE EIIA COMPONENT-RELATED"/>
    <property type="match status" value="1"/>
</dbReference>
<evidence type="ECO:0000313" key="8">
    <source>
        <dbReference type="EMBL" id="KRN30604.1"/>
    </source>
</evidence>
<dbReference type="Proteomes" id="UP000051645">
    <property type="component" value="Unassembled WGS sequence"/>
</dbReference>
<dbReference type="GO" id="GO:0016020">
    <property type="term" value="C:membrane"/>
    <property type="evidence" value="ECO:0007669"/>
    <property type="project" value="InterPro"/>
</dbReference>
<dbReference type="PROSITE" id="PS51094">
    <property type="entry name" value="PTS_EIIA_TYPE_2"/>
    <property type="match status" value="1"/>
</dbReference>
<comment type="caution">
    <text evidence="7">The sequence shown here is derived from an EMBL/GenBank/DDBJ whole genome shotgun (WGS) entry which is preliminary data.</text>
</comment>
<keyword evidence="2" id="KW-0597">Phosphoprotein</keyword>
<evidence type="ECO:0000256" key="1">
    <source>
        <dbReference type="ARBA" id="ARBA00022448"/>
    </source>
</evidence>
<evidence type="ECO:0000259" key="6">
    <source>
        <dbReference type="PROSITE" id="PS51094"/>
    </source>
</evidence>
<dbReference type="PANTHER" id="PTHR47738:SF2">
    <property type="entry name" value="PTS SYSTEM FRUCTOSE-LIKE EIIA COMPONENT"/>
    <property type="match status" value="1"/>
</dbReference>
<dbReference type="RefSeq" id="WP_057770558.1">
    <property type="nucleotide sequence ID" value="NZ_JQAT01000005.1"/>
</dbReference>
<keyword evidence="3" id="KW-0762">Sugar transport</keyword>
<evidence type="ECO:0000256" key="4">
    <source>
        <dbReference type="ARBA" id="ARBA00022679"/>
    </source>
</evidence>
<keyword evidence="1" id="KW-0813">Transport</keyword>
<dbReference type="GO" id="GO:0008982">
    <property type="term" value="F:protein-N(PI)-phosphohistidine-sugar phosphotransferase activity"/>
    <property type="evidence" value="ECO:0007669"/>
    <property type="project" value="InterPro"/>
</dbReference>
<dbReference type="InterPro" id="IPR002178">
    <property type="entry name" value="PTS_EIIA_type-2_dom"/>
</dbReference>
<evidence type="ECO:0000256" key="5">
    <source>
        <dbReference type="ARBA" id="ARBA00022683"/>
    </source>
</evidence>
<dbReference type="InterPro" id="IPR016152">
    <property type="entry name" value="PTrfase/Anion_transptr"/>
</dbReference>
<keyword evidence="5" id="KW-0598">Phosphotransferase system</keyword>
<evidence type="ECO:0000256" key="3">
    <source>
        <dbReference type="ARBA" id="ARBA00022597"/>
    </source>
</evidence>
<evidence type="ECO:0000313" key="9">
    <source>
        <dbReference type="Proteomes" id="UP000051645"/>
    </source>
</evidence>
<dbReference type="GO" id="GO:0009401">
    <property type="term" value="P:phosphoenolpyruvate-dependent sugar phosphotransferase system"/>
    <property type="evidence" value="ECO:0007669"/>
    <property type="project" value="UniProtKB-KW"/>
</dbReference>
<dbReference type="AlphaFoldDB" id="A0A0R2FNJ2"/>
<organism evidence="7 10">
    <name type="scientific">Lactobacillus selangorensis</name>
    <dbReference type="NCBI Taxonomy" id="81857"/>
    <lineage>
        <taxon>Bacteria</taxon>
        <taxon>Bacillati</taxon>
        <taxon>Bacillota</taxon>
        <taxon>Bacilli</taxon>
        <taxon>Lactobacillales</taxon>
        <taxon>Lactobacillaceae</taxon>
        <taxon>Lactobacillus</taxon>
    </lineage>
</organism>
<dbReference type="Proteomes" id="UP000051751">
    <property type="component" value="Unassembled WGS sequence"/>
</dbReference>
<keyword evidence="9" id="KW-1185">Reference proteome</keyword>
<reference evidence="9 10" key="1">
    <citation type="journal article" date="2015" name="Genome Announc.">
        <title>Expanding the biotechnology potential of lactobacilli through comparative genomics of 213 strains and associated genera.</title>
        <authorList>
            <person name="Sun Z."/>
            <person name="Harris H.M."/>
            <person name="McCann A."/>
            <person name="Guo C."/>
            <person name="Argimon S."/>
            <person name="Zhang W."/>
            <person name="Yang X."/>
            <person name="Jeffery I.B."/>
            <person name="Cooney J.C."/>
            <person name="Kagawa T.F."/>
            <person name="Liu W."/>
            <person name="Song Y."/>
            <person name="Salvetti E."/>
            <person name="Wrobel A."/>
            <person name="Rasinkangas P."/>
            <person name="Parkhill J."/>
            <person name="Rea M.C."/>
            <person name="O'Sullivan O."/>
            <person name="Ritari J."/>
            <person name="Douillard F.P."/>
            <person name="Paul Ross R."/>
            <person name="Yang R."/>
            <person name="Briner A.E."/>
            <person name="Felis G.E."/>
            <person name="de Vos W.M."/>
            <person name="Barrangou R."/>
            <person name="Klaenhammer T.R."/>
            <person name="Caufield P.W."/>
            <person name="Cui Y."/>
            <person name="Zhang H."/>
            <person name="O'Toole P.W."/>
        </authorList>
    </citation>
    <scope>NUCLEOTIDE SEQUENCE [LARGE SCALE GENOMIC DNA]</scope>
    <source>
        <strain evidence="7 10">ATCC BAA-66</strain>
        <strain evidence="8 9">DSM 13344</strain>
    </source>
</reference>
<dbReference type="SUPFAM" id="SSF55804">
    <property type="entry name" value="Phoshotransferase/anion transport protein"/>
    <property type="match status" value="1"/>
</dbReference>
<dbReference type="EMBL" id="JQAZ01000006">
    <property type="protein sequence ID" value="KRN30604.1"/>
    <property type="molecule type" value="Genomic_DNA"/>
</dbReference>
<accession>A0A0R2FNJ2</accession>
<dbReference type="InterPro" id="IPR004715">
    <property type="entry name" value="PTS_IIA_fruc"/>
</dbReference>
<dbReference type="NCBIfam" id="NF007389">
    <property type="entry name" value="PRK09913.1"/>
    <property type="match status" value="1"/>
</dbReference>
<keyword evidence="4 7" id="KW-0808">Transferase</keyword>
<dbReference type="OrthoDB" id="95460at2"/>
<gene>
    <name evidence="7" type="ORF">IV38_GL001764</name>
    <name evidence="8" type="ORF">IV40_GL001791</name>
</gene>
<dbReference type="EMBL" id="JQAT01000005">
    <property type="protein sequence ID" value="KRN27925.1"/>
    <property type="molecule type" value="Genomic_DNA"/>
</dbReference>
<feature type="domain" description="PTS EIIA type-2" evidence="6">
    <location>
        <begin position="2"/>
        <end position="145"/>
    </location>
</feature>
<dbReference type="InterPro" id="IPR051541">
    <property type="entry name" value="PTS_SugarTrans_NitroReg"/>
</dbReference>
<dbReference type="Pfam" id="PF00359">
    <property type="entry name" value="PTS_EIIA_2"/>
    <property type="match status" value="1"/>
</dbReference>
<evidence type="ECO:0000313" key="10">
    <source>
        <dbReference type="Proteomes" id="UP000051751"/>
    </source>
</evidence>
<evidence type="ECO:0000256" key="2">
    <source>
        <dbReference type="ARBA" id="ARBA00022553"/>
    </source>
</evidence>
<dbReference type="PATRIC" id="fig|81857.3.peg.1781"/>
<proteinExistence type="predicted"/>
<dbReference type="STRING" id="81857.IV38_GL001764"/>
<dbReference type="NCBIfam" id="TIGR00848">
    <property type="entry name" value="fruA"/>
    <property type="match status" value="1"/>
</dbReference>
<name>A0A0R2FNJ2_9LACO</name>